<dbReference type="Pfam" id="PF02868">
    <property type="entry name" value="Peptidase_M4_C"/>
    <property type="match status" value="1"/>
</dbReference>
<dbReference type="GO" id="GO:0006508">
    <property type="term" value="P:proteolysis"/>
    <property type="evidence" value="ECO:0007669"/>
    <property type="project" value="UniProtKB-KW"/>
</dbReference>
<comment type="subcellular location">
    <subcellularLocation>
        <location evidence="8">Secreted</location>
    </subcellularLocation>
</comment>
<dbReference type="GO" id="GO:0005576">
    <property type="term" value="C:extracellular region"/>
    <property type="evidence" value="ECO:0007669"/>
    <property type="project" value="UniProtKB-SubCell"/>
</dbReference>
<dbReference type="PRINTS" id="PR00730">
    <property type="entry name" value="THERMOLYSIN"/>
</dbReference>
<protein>
    <recommendedName>
        <fullName evidence="8">Neutral metalloproteinase</fullName>
        <ecNumber evidence="8">3.4.24.-</ecNumber>
    </recommendedName>
</protein>
<dbReference type="PANTHER" id="PTHR43579:SF1">
    <property type="entry name" value="NEUTRAL METALLOPROTEINASE"/>
    <property type="match status" value="1"/>
</dbReference>
<dbReference type="InterPro" id="IPR013856">
    <property type="entry name" value="Peptidase_M4_domain"/>
</dbReference>
<dbReference type="Pfam" id="PF20242">
    <property type="entry name" value="Emfourin"/>
    <property type="match status" value="1"/>
</dbReference>
<dbReference type="GO" id="GO:0004222">
    <property type="term" value="F:metalloendopeptidase activity"/>
    <property type="evidence" value="ECO:0007669"/>
    <property type="project" value="UniProtKB-UniRule"/>
</dbReference>
<dbReference type="AlphaFoldDB" id="A0A166H6Q9"/>
<keyword evidence="3" id="KW-0479">Metal-binding</keyword>
<reference evidence="11 12" key="1">
    <citation type="submission" date="2015-08" db="EMBL/GenBank/DDBJ databases">
        <title>Draft Genome Sequence of Rathayibacter sp. Strain VKM Ac-2596 Isolated from Leaf Gall Induced by Plant-Parasitic Nematodes.</title>
        <authorList>
            <person name="Vasilenko O.V."/>
            <person name="Starodumova I.P."/>
            <person name="Tarlachkov S.V."/>
            <person name="Dorofeeva L.V."/>
            <person name="Evtushenko L.I."/>
        </authorList>
    </citation>
    <scope>NUCLEOTIDE SEQUENCE [LARGE SCALE GENOMIC DNA]</scope>
    <source>
        <strain evidence="11 12">VKM Ac-2596</strain>
    </source>
</reference>
<evidence type="ECO:0000256" key="4">
    <source>
        <dbReference type="ARBA" id="ARBA00022801"/>
    </source>
</evidence>
<dbReference type="Pfam" id="PF01447">
    <property type="entry name" value="Peptidase_M4"/>
    <property type="match status" value="1"/>
</dbReference>
<dbReference type="Proteomes" id="UP000076717">
    <property type="component" value="Unassembled WGS sequence"/>
</dbReference>
<feature type="domain" description="Peptidase M4 C-terminal" evidence="10">
    <location>
        <begin position="86"/>
        <end position="193"/>
    </location>
</feature>
<dbReference type="SUPFAM" id="SSF55486">
    <property type="entry name" value="Metalloproteases ('zincins'), catalytic domain"/>
    <property type="match status" value="1"/>
</dbReference>
<dbReference type="PATRIC" id="fig|1671680.3.peg.3060"/>
<sequence>MAIDEAYDGLGAMSAFLQEAYGRDSIDDAWLPLNATVHFGDDYDNAFWDGSRMVFGDGDGQVFRRFTVSRSVIGHELAHGITEYTANLVYRGQSGALNESVSDVFGALLEQFGAGQSATEASWLIGEGLFTDEVQGTALRSMIAPGTAYDDDVLGSDPQPGSMADYVDTEDDNGGVHINSGIPNRAFAVAATALGGGRLGTRRAGLVRRAHRRGAHRDRGLRGLRRPHRRGRGRPLRLALRGRGGGPPGLGDGGSDAAGMSALHCATAAGSIARMDVIVSRSGGFAGLRRVWRVDVEQQPDERAWRELLGSLPWDDADGDSPGRPDRFVYEIRVQTHRVRLGESELDGAWRELVDRVKKAQPR</sequence>
<dbReference type="InterPro" id="IPR052759">
    <property type="entry name" value="Metalloprotease_M4"/>
</dbReference>
<keyword evidence="6 8" id="KW-0482">Metalloprotease</keyword>
<dbReference type="EC" id="3.4.24.-" evidence="8"/>
<dbReference type="InterPro" id="IPR049457">
    <property type="entry name" value="Emfourin"/>
</dbReference>
<organism evidence="11 12">
    <name type="scientific">Rathayibacter tanaceti</name>
    <dbReference type="NCBI Taxonomy" id="1671680"/>
    <lineage>
        <taxon>Bacteria</taxon>
        <taxon>Bacillati</taxon>
        <taxon>Actinomycetota</taxon>
        <taxon>Actinomycetes</taxon>
        <taxon>Micrococcales</taxon>
        <taxon>Microbacteriaceae</taxon>
        <taxon>Rathayibacter</taxon>
    </lineage>
</organism>
<keyword evidence="2 8" id="KW-0645">Protease</keyword>
<evidence type="ECO:0000256" key="8">
    <source>
        <dbReference type="RuleBase" id="RU366073"/>
    </source>
</evidence>
<evidence type="ECO:0000256" key="5">
    <source>
        <dbReference type="ARBA" id="ARBA00022833"/>
    </source>
</evidence>
<comment type="caution">
    <text evidence="11">The sequence shown here is derived from an EMBL/GenBank/DDBJ whole genome shotgun (WGS) entry which is preliminary data.</text>
</comment>
<evidence type="ECO:0000256" key="7">
    <source>
        <dbReference type="PIRSR" id="PIRSR623612-1"/>
    </source>
</evidence>
<name>A0A166H6Q9_9MICO</name>
<dbReference type="InterPro" id="IPR001570">
    <property type="entry name" value="Peptidase_M4_C_domain"/>
</dbReference>
<proteinExistence type="inferred from homology"/>
<dbReference type="Gene3D" id="1.10.390.10">
    <property type="entry name" value="Neutral Protease Domain 2"/>
    <property type="match status" value="1"/>
</dbReference>
<dbReference type="EMBL" id="LIIN01000146">
    <property type="protein sequence ID" value="KZX20044.1"/>
    <property type="molecule type" value="Genomic_DNA"/>
</dbReference>
<keyword evidence="8" id="KW-0964">Secreted</keyword>
<evidence type="ECO:0000256" key="3">
    <source>
        <dbReference type="ARBA" id="ARBA00022723"/>
    </source>
</evidence>
<evidence type="ECO:0000259" key="10">
    <source>
        <dbReference type="Pfam" id="PF02868"/>
    </source>
</evidence>
<keyword evidence="5 8" id="KW-0862">Zinc</keyword>
<keyword evidence="4 8" id="KW-0378">Hydrolase</keyword>
<dbReference type="PANTHER" id="PTHR43579">
    <property type="match status" value="1"/>
</dbReference>
<evidence type="ECO:0000256" key="1">
    <source>
        <dbReference type="ARBA" id="ARBA00009388"/>
    </source>
</evidence>
<evidence type="ECO:0000313" key="11">
    <source>
        <dbReference type="EMBL" id="KZX20044.1"/>
    </source>
</evidence>
<evidence type="ECO:0000259" key="9">
    <source>
        <dbReference type="Pfam" id="PF01447"/>
    </source>
</evidence>
<dbReference type="InterPro" id="IPR027268">
    <property type="entry name" value="Peptidase_M4/M1_CTD_sf"/>
</dbReference>
<feature type="domain" description="Peptidase M4" evidence="9">
    <location>
        <begin position="6"/>
        <end position="83"/>
    </location>
</feature>
<comment type="cofactor">
    <cofactor evidence="8">
        <name>Zn(2+)</name>
        <dbReference type="ChEBI" id="CHEBI:29105"/>
    </cofactor>
</comment>
<dbReference type="CDD" id="cd09597">
    <property type="entry name" value="M4_TLP"/>
    <property type="match status" value="1"/>
</dbReference>
<evidence type="ECO:0000313" key="12">
    <source>
        <dbReference type="Proteomes" id="UP000076717"/>
    </source>
</evidence>
<feature type="active site" description="Proton donor" evidence="7">
    <location>
        <position position="177"/>
    </location>
</feature>
<evidence type="ECO:0000256" key="2">
    <source>
        <dbReference type="ARBA" id="ARBA00022670"/>
    </source>
</evidence>
<gene>
    <name evidence="11" type="primary">prtS</name>
    <name evidence="11" type="ORF">ACH61_02844</name>
</gene>
<feature type="active site" evidence="7">
    <location>
        <position position="76"/>
    </location>
</feature>
<keyword evidence="12" id="KW-1185">Reference proteome</keyword>
<dbReference type="InterPro" id="IPR023612">
    <property type="entry name" value="Peptidase_M4"/>
</dbReference>
<comment type="function">
    <text evidence="8">Extracellular zinc metalloprotease.</text>
</comment>
<accession>A0A166H6Q9</accession>
<dbReference type="GO" id="GO:0046872">
    <property type="term" value="F:metal ion binding"/>
    <property type="evidence" value="ECO:0007669"/>
    <property type="project" value="UniProtKB-UniRule"/>
</dbReference>
<dbReference type="Gene3D" id="3.10.170.10">
    <property type="match status" value="1"/>
</dbReference>
<evidence type="ECO:0000256" key="6">
    <source>
        <dbReference type="ARBA" id="ARBA00023049"/>
    </source>
</evidence>
<comment type="similarity">
    <text evidence="1 8">Belongs to the peptidase M4 family.</text>
</comment>